<comment type="catalytic activity">
    <reaction evidence="1">
        <text>Hydrolysis of terminal non-reducing N-acetyl-D-hexosamine residues in N-acetyl-beta-D-hexosaminides.</text>
        <dbReference type="EC" id="3.2.1.52"/>
    </reaction>
</comment>
<dbReference type="Gene3D" id="2.60.40.10">
    <property type="entry name" value="Immunoglobulins"/>
    <property type="match status" value="1"/>
</dbReference>
<gene>
    <name evidence="10" type="ORF">BaRGS_00008829</name>
</gene>
<evidence type="ECO:0000259" key="9">
    <source>
        <dbReference type="SMART" id="SM01081"/>
    </source>
</evidence>
<evidence type="ECO:0000256" key="1">
    <source>
        <dbReference type="ARBA" id="ARBA00001231"/>
    </source>
</evidence>
<dbReference type="CDD" id="cd02847">
    <property type="entry name" value="E_set_Chitobiase_C"/>
    <property type="match status" value="1"/>
</dbReference>
<evidence type="ECO:0000256" key="2">
    <source>
        <dbReference type="ARBA" id="ARBA00006285"/>
    </source>
</evidence>
<dbReference type="GO" id="GO:0004563">
    <property type="term" value="F:beta-N-acetylhexosaminidase activity"/>
    <property type="evidence" value="ECO:0007669"/>
    <property type="project" value="UniProtKB-EC"/>
</dbReference>
<dbReference type="Pfam" id="PF03173">
    <property type="entry name" value="CHB_HEX"/>
    <property type="match status" value="1"/>
</dbReference>
<evidence type="ECO:0000256" key="6">
    <source>
        <dbReference type="ARBA" id="ARBA00030512"/>
    </source>
</evidence>
<evidence type="ECO:0000256" key="3">
    <source>
        <dbReference type="ARBA" id="ARBA00012663"/>
    </source>
</evidence>
<dbReference type="PANTHER" id="PTHR22600">
    <property type="entry name" value="BETA-HEXOSAMINIDASE"/>
    <property type="match status" value="1"/>
</dbReference>
<dbReference type="InterPro" id="IPR012291">
    <property type="entry name" value="CBM2_carb-bd_dom_sf"/>
</dbReference>
<dbReference type="InterPro" id="IPR029018">
    <property type="entry name" value="Hex-like_dom2"/>
</dbReference>
<dbReference type="Pfam" id="PF00728">
    <property type="entry name" value="Glyco_hydro_20"/>
    <property type="match status" value="1"/>
</dbReference>
<dbReference type="InterPro" id="IPR008965">
    <property type="entry name" value="CBM2/CBM3_carb-bd_dom_sf"/>
</dbReference>
<evidence type="ECO:0000256" key="5">
    <source>
        <dbReference type="ARBA" id="ARBA00023295"/>
    </source>
</evidence>
<evidence type="ECO:0000313" key="11">
    <source>
        <dbReference type="Proteomes" id="UP001519460"/>
    </source>
</evidence>
<feature type="active site" description="Proton donor" evidence="8">
    <location>
        <position position="543"/>
    </location>
</feature>
<dbReference type="PANTHER" id="PTHR22600:SF57">
    <property type="entry name" value="BETA-N-ACETYLHEXOSAMINIDASE"/>
    <property type="match status" value="1"/>
</dbReference>
<dbReference type="AlphaFoldDB" id="A0ABD0LL50"/>
<dbReference type="Pfam" id="PF03174">
    <property type="entry name" value="CHB_HEX_C"/>
    <property type="match status" value="1"/>
</dbReference>
<evidence type="ECO:0000313" key="10">
    <source>
        <dbReference type="EMBL" id="KAK7499981.1"/>
    </source>
</evidence>
<sequence>MAGDSTEMLHLTQAQLDDLANNIDVSYAVLDNLTDGHAAYRATLTLSNKGDTELKFGNWAIYFSHIRMIEPGRLPSEDGITLDCGLHLYHINGCLFRLRPTNSFRPLKKGDRLTIPFRGQYYSVARSDILPNWYLAAAGLTSKVLACTAGESLDFVRPFDRPAKWKRFDYILGTNRKRRYDFYDPFTPEVRFAKNGAKDLRKACGLVVPTPVHIDVNSSLQPLQFKLGEWRVCSDPAFAKESAFLAERISAGSPSMDQPATAPNTIRLTKEDITVKSGKHFHSNEAYHLTVDSEKQQVHISARERAGIFRGIQTLLSLTVDGSLPVVSVEDAPRYPYRGMHLDVSRNFHSKASVLRLLEVMSLYKMNAFHFHLTDDEGWRLQIPGLEELTEIGSKRSHDMYEKTSLLPLLGSGPSTESSGSGFFTVEDYREILKYAADRHIEVIPEIDMPGHCHAAVRAMQARHTRLKEAGDVRAAEQYLLSDLLATTSEKGSEAQSVQMFSENSLNPGLPSTFEFIRKVMRELQKMHEDISPLRVFHFGGDEVPYEAWEDSPACQALIDSGVVKAFKDLMQYFVVKVAEIAHELGLDVGAWQDGIVHKFEQPFPRDKFPNKKVAVYAWKNVWETGMAADVYKLANADYEVVLAPGTHLYFDHPQEPDPEERGLYWACRYTDLHKVFSFAPDNLFSNADVRLTGEVISPKDLKLILEDDDFVPLQKPENIVGVQGQLWTELVRTSPQLDSMIYPRLLALAERAWHEASWEGRERDDPQRQKERREDWTQFVNMLGYRELRRLDQLGVEYYLPPPGARVSEGDTLEVNCQIPGLPLQYSTDGGQQWTTYSGPVHIGDEKFITLRTCSTDGKRYSRQITMSIGEGSEENDS</sequence>
<proteinExistence type="inferred from homology"/>
<dbReference type="InterPro" id="IPR015882">
    <property type="entry name" value="HEX_bac_N"/>
</dbReference>
<dbReference type="Pfam" id="PF02838">
    <property type="entry name" value="Glyco_hydro_20b"/>
    <property type="match status" value="1"/>
</dbReference>
<dbReference type="EMBL" id="JACVVK020000040">
    <property type="protein sequence ID" value="KAK7499981.1"/>
    <property type="molecule type" value="Genomic_DNA"/>
</dbReference>
<dbReference type="InterPro" id="IPR025705">
    <property type="entry name" value="Beta_hexosaminidase_sua/sub"/>
</dbReference>
<accession>A0ABD0LL50</accession>
<dbReference type="InterPro" id="IPR013783">
    <property type="entry name" value="Ig-like_fold"/>
</dbReference>
<dbReference type="InterPro" id="IPR014756">
    <property type="entry name" value="Ig_E-set"/>
</dbReference>
<dbReference type="Gene3D" id="2.60.40.290">
    <property type="match status" value="1"/>
</dbReference>
<reference evidence="10 11" key="1">
    <citation type="journal article" date="2023" name="Sci. Data">
        <title>Genome assembly of the Korean intertidal mud-creeper Batillaria attramentaria.</title>
        <authorList>
            <person name="Patra A.K."/>
            <person name="Ho P.T."/>
            <person name="Jun S."/>
            <person name="Lee S.J."/>
            <person name="Kim Y."/>
            <person name="Won Y.J."/>
        </authorList>
    </citation>
    <scope>NUCLEOTIDE SEQUENCE [LARGE SCALE GENOMIC DNA]</scope>
    <source>
        <strain evidence="10">Wonlab-2016</strain>
    </source>
</reference>
<dbReference type="EC" id="3.2.1.52" evidence="3"/>
<dbReference type="SUPFAM" id="SSF81296">
    <property type="entry name" value="E set domains"/>
    <property type="match status" value="1"/>
</dbReference>
<comment type="similarity">
    <text evidence="2">Belongs to the glycosyl hydrolase 20 family.</text>
</comment>
<comment type="caution">
    <text evidence="10">The sequence shown here is derived from an EMBL/GenBank/DDBJ whole genome shotgun (WGS) entry which is preliminary data.</text>
</comment>
<dbReference type="InterPro" id="IPR004866">
    <property type="entry name" value="CHB/HEX_N_dom"/>
</dbReference>
<dbReference type="InterPro" id="IPR017853">
    <property type="entry name" value="GH"/>
</dbReference>
<dbReference type="InterPro" id="IPR015883">
    <property type="entry name" value="Glyco_hydro_20_cat"/>
</dbReference>
<feature type="domain" description="Chitobiase/beta-hexosaminidases N-terminal" evidence="9">
    <location>
        <begin position="21"/>
        <end position="190"/>
    </location>
</feature>
<dbReference type="PRINTS" id="PR00738">
    <property type="entry name" value="GLHYDRLASE20"/>
</dbReference>
<evidence type="ECO:0000256" key="4">
    <source>
        <dbReference type="ARBA" id="ARBA00022801"/>
    </source>
</evidence>
<dbReference type="Proteomes" id="UP001519460">
    <property type="component" value="Unassembled WGS sequence"/>
</dbReference>
<dbReference type="SUPFAM" id="SSF49384">
    <property type="entry name" value="Carbohydrate-binding domain"/>
    <property type="match status" value="1"/>
</dbReference>
<dbReference type="InterPro" id="IPR004867">
    <property type="entry name" value="CHB_C_dom"/>
</dbReference>
<dbReference type="SUPFAM" id="SSF55545">
    <property type="entry name" value="beta-N-acetylhexosaminidase-like domain"/>
    <property type="match status" value="1"/>
</dbReference>
<dbReference type="Gene3D" id="3.30.379.10">
    <property type="entry name" value="Chitobiase/beta-hexosaminidase domain 2-like"/>
    <property type="match status" value="1"/>
</dbReference>
<protein>
    <recommendedName>
        <fullName evidence="3">beta-N-acetylhexosaminidase</fullName>
        <ecNumber evidence="3">3.2.1.52</ecNumber>
    </recommendedName>
    <alternativeName>
        <fullName evidence="6">Beta-N-acetylhexosaminidase</fullName>
    </alternativeName>
    <alternativeName>
        <fullName evidence="7">N-acetyl-beta-glucosaminidase</fullName>
    </alternativeName>
</protein>
<dbReference type="SMART" id="SM01081">
    <property type="entry name" value="CHB_HEX"/>
    <property type="match status" value="1"/>
</dbReference>
<dbReference type="Gene3D" id="3.20.20.80">
    <property type="entry name" value="Glycosidases"/>
    <property type="match status" value="1"/>
</dbReference>
<dbReference type="SUPFAM" id="SSF51445">
    <property type="entry name" value="(Trans)glycosidases"/>
    <property type="match status" value="1"/>
</dbReference>
<name>A0ABD0LL50_9CAEN</name>
<evidence type="ECO:0000256" key="8">
    <source>
        <dbReference type="PIRSR" id="PIRSR625705-1"/>
    </source>
</evidence>
<evidence type="ECO:0000256" key="7">
    <source>
        <dbReference type="ARBA" id="ARBA00033000"/>
    </source>
</evidence>
<keyword evidence="11" id="KW-1185">Reference proteome</keyword>
<keyword evidence="4" id="KW-0378">Hydrolase</keyword>
<keyword evidence="5" id="KW-0326">Glycosidase</keyword>
<organism evidence="10 11">
    <name type="scientific">Batillaria attramentaria</name>
    <dbReference type="NCBI Taxonomy" id="370345"/>
    <lineage>
        <taxon>Eukaryota</taxon>
        <taxon>Metazoa</taxon>
        <taxon>Spiralia</taxon>
        <taxon>Lophotrochozoa</taxon>
        <taxon>Mollusca</taxon>
        <taxon>Gastropoda</taxon>
        <taxon>Caenogastropoda</taxon>
        <taxon>Sorbeoconcha</taxon>
        <taxon>Cerithioidea</taxon>
        <taxon>Batillariidae</taxon>
        <taxon>Batillaria</taxon>
    </lineage>
</organism>